<evidence type="ECO:0000256" key="3">
    <source>
        <dbReference type="ARBA" id="ARBA00022448"/>
    </source>
</evidence>
<organism evidence="9 10">
    <name type="scientific">Catonella morbi ATCC 51271</name>
    <dbReference type="NCBI Taxonomy" id="592026"/>
    <lineage>
        <taxon>Bacteria</taxon>
        <taxon>Bacillati</taxon>
        <taxon>Bacillota</taxon>
        <taxon>Clostridia</taxon>
        <taxon>Lachnospirales</taxon>
        <taxon>Lachnospiraceae</taxon>
        <taxon>Catonella</taxon>
    </lineage>
</organism>
<keyword evidence="10" id="KW-1185">Reference proteome</keyword>
<dbReference type="PANTHER" id="PTHR34982:SF1">
    <property type="entry name" value="FLAGELLAR ASSEMBLY PROTEIN FLIH"/>
    <property type="match status" value="1"/>
</dbReference>
<proteinExistence type="inferred from homology"/>
<accession>V2Y526</accession>
<dbReference type="Pfam" id="PF02108">
    <property type="entry name" value="FliH"/>
    <property type="match status" value="1"/>
</dbReference>
<dbReference type="GO" id="GO:0015031">
    <property type="term" value="P:protein transport"/>
    <property type="evidence" value="ECO:0007669"/>
    <property type="project" value="UniProtKB-KW"/>
</dbReference>
<evidence type="ECO:0000313" key="10">
    <source>
        <dbReference type="Proteomes" id="UP000018227"/>
    </source>
</evidence>
<dbReference type="HOGENOM" id="CLU_080666_0_0_9"/>
<reference evidence="9 10" key="1">
    <citation type="submission" date="2013-06" db="EMBL/GenBank/DDBJ databases">
        <authorList>
            <person name="Weinstock G."/>
            <person name="Sodergren E."/>
            <person name="Clifton S."/>
            <person name="Fulton L."/>
            <person name="Fulton B."/>
            <person name="Courtney L."/>
            <person name="Fronick C."/>
            <person name="Harrison M."/>
            <person name="Strong C."/>
            <person name="Farmer C."/>
            <person name="Delahaunty K."/>
            <person name="Markovic C."/>
            <person name="Hall O."/>
            <person name="Minx P."/>
            <person name="Tomlinson C."/>
            <person name="Mitreva M."/>
            <person name="Nelson J."/>
            <person name="Hou S."/>
            <person name="Wollam A."/>
            <person name="Pepin K.H."/>
            <person name="Johnson M."/>
            <person name="Bhonagiri V."/>
            <person name="Nash W.E."/>
            <person name="Warren W."/>
            <person name="Chinwalla A."/>
            <person name="Mardis E.R."/>
            <person name="Wilson R.K."/>
        </authorList>
    </citation>
    <scope>NUCLEOTIDE SEQUENCE [LARGE SCALE GENOMIC DNA]</scope>
    <source>
        <strain evidence="9 10">ATCC 51271</strain>
    </source>
</reference>
<comment type="similarity">
    <text evidence="2">Belongs to the FliH family.</text>
</comment>
<dbReference type="AlphaFoldDB" id="V2Y526"/>
<dbReference type="Proteomes" id="UP000018227">
    <property type="component" value="Unassembled WGS sequence"/>
</dbReference>
<protein>
    <recommendedName>
        <fullName evidence="8">Flagellar assembly protein FliH/Type III secretion system HrpE domain-containing protein</fullName>
    </recommendedName>
</protein>
<sequence length="273" mass="30757">MSNIIKGSRAIDGAEGFVIDSNARADSYFSSLVKEHEEEASKDQEGNILPLGDIVPEPAVEEEPKLTPEEIEEEARKRADEIILEAEELKKQILNQAVKEAKIKEKNLSEAAKEAGYKEGYEAAKAEFEIKFKELEDERVRLREEFEAETERLEPLFAGLVIDYVERLTGIVAKEYETVIYNMLVSAVNNADSSRSYIIHVPKEQFEYVNSREGYIRDLVGDRVYIEIVADHVLPLNSCKIETDSCVIDAGLDTRLTTLVNSIKLLAGSKKQN</sequence>
<keyword evidence="3" id="KW-0813">Transport</keyword>
<keyword evidence="5" id="KW-0653">Protein transport</keyword>
<evidence type="ECO:0000256" key="1">
    <source>
        <dbReference type="ARBA" id="ARBA00003041"/>
    </source>
</evidence>
<comment type="caution">
    <text evidence="9">The sequence shown here is derived from an EMBL/GenBank/DDBJ whole genome shotgun (WGS) entry which is preliminary data.</text>
</comment>
<comment type="function">
    <text evidence="1">Needed for flagellar regrowth and assembly.</text>
</comment>
<evidence type="ECO:0000313" key="9">
    <source>
        <dbReference type="EMBL" id="ESL02806.1"/>
    </source>
</evidence>
<evidence type="ECO:0000256" key="2">
    <source>
        <dbReference type="ARBA" id="ARBA00006602"/>
    </source>
</evidence>
<evidence type="ECO:0000256" key="4">
    <source>
        <dbReference type="ARBA" id="ARBA00022795"/>
    </source>
</evidence>
<dbReference type="GO" id="GO:0005829">
    <property type="term" value="C:cytosol"/>
    <property type="evidence" value="ECO:0007669"/>
    <property type="project" value="TreeGrafter"/>
</dbReference>
<keyword evidence="6" id="KW-1006">Bacterial flagellum protein export</keyword>
<dbReference type="PANTHER" id="PTHR34982">
    <property type="entry name" value="YOP PROTEINS TRANSLOCATION PROTEIN L"/>
    <property type="match status" value="1"/>
</dbReference>
<dbReference type="EMBL" id="ACIL03000013">
    <property type="protein sequence ID" value="ESL02806.1"/>
    <property type="molecule type" value="Genomic_DNA"/>
</dbReference>
<keyword evidence="7" id="KW-0175">Coiled coil</keyword>
<dbReference type="GO" id="GO:0044781">
    <property type="term" value="P:bacterial-type flagellum organization"/>
    <property type="evidence" value="ECO:0007669"/>
    <property type="project" value="UniProtKB-KW"/>
</dbReference>
<dbReference type="OrthoDB" id="9786341at2"/>
<evidence type="ECO:0000256" key="5">
    <source>
        <dbReference type="ARBA" id="ARBA00022927"/>
    </source>
</evidence>
<feature type="coiled-coil region" evidence="7">
    <location>
        <begin position="72"/>
        <end position="152"/>
    </location>
</feature>
<evidence type="ECO:0000259" key="8">
    <source>
        <dbReference type="Pfam" id="PF02108"/>
    </source>
</evidence>
<dbReference type="InterPro" id="IPR051472">
    <property type="entry name" value="T3SS_Stator/FliH"/>
</dbReference>
<dbReference type="STRING" id="592026.GCWU0000282_001676"/>
<feature type="domain" description="Flagellar assembly protein FliH/Type III secretion system HrpE" evidence="8">
    <location>
        <begin position="142"/>
        <end position="258"/>
    </location>
</feature>
<evidence type="ECO:0000256" key="7">
    <source>
        <dbReference type="SAM" id="Coils"/>
    </source>
</evidence>
<keyword evidence="4" id="KW-1005">Bacterial flagellum biogenesis</keyword>
<gene>
    <name evidence="9" type="ORF">GCWU0000282_001676</name>
</gene>
<evidence type="ECO:0000256" key="6">
    <source>
        <dbReference type="ARBA" id="ARBA00023225"/>
    </source>
</evidence>
<name>V2Y526_9FIRM</name>
<dbReference type="RefSeq" id="WP_023354548.1">
    <property type="nucleotide sequence ID" value="NZ_KI535368.1"/>
</dbReference>
<dbReference type="eggNOG" id="COG1317">
    <property type="taxonomic scope" value="Bacteria"/>
</dbReference>
<dbReference type="InterPro" id="IPR018035">
    <property type="entry name" value="Flagellar_FliH/T3SS_HrpE"/>
</dbReference>